<protein>
    <submittedName>
        <fullName evidence="1">13765_t:CDS:1</fullName>
    </submittedName>
</protein>
<reference evidence="1" key="1">
    <citation type="submission" date="2021-06" db="EMBL/GenBank/DDBJ databases">
        <authorList>
            <person name="Kallberg Y."/>
            <person name="Tangrot J."/>
            <person name="Rosling A."/>
        </authorList>
    </citation>
    <scope>NUCLEOTIDE SEQUENCE</scope>
    <source>
        <strain evidence="1">MA453B</strain>
    </source>
</reference>
<feature type="non-terminal residue" evidence="1">
    <location>
        <position position="1"/>
    </location>
</feature>
<dbReference type="EMBL" id="CAJVPY010018391">
    <property type="protein sequence ID" value="CAG8766800.1"/>
    <property type="molecule type" value="Genomic_DNA"/>
</dbReference>
<organism evidence="1 2">
    <name type="scientific">Dentiscutata erythropus</name>
    <dbReference type="NCBI Taxonomy" id="1348616"/>
    <lineage>
        <taxon>Eukaryota</taxon>
        <taxon>Fungi</taxon>
        <taxon>Fungi incertae sedis</taxon>
        <taxon>Mucoromycota</taxon>
        <taxon>Glomeromycotina</taxon>
        <taxon>Glomeromycetes</taxon>
        <taxon>Diversisporales</taxon>
        <taxon>Gigasporaceae</taxon>
        <taxon>Dentiscutata</taxon>
    </lineage>
</organism>
<evidence type="ECO:0000313" key="1">
    <source>
        <dbReference type="EMBL" id="CAG8766800.1"/>
    </source>
</evidence>
<gene>
    <name evidence="1" type="ORF">DERYTH_LOCUS18311</name>
</gene>
<proteinExistence type="predicted"/>
<dbReference type="Proteomes" id="UP000789405">
    <property type="component" value="Unassembled WGS sequence"/>
</dbReference>
<evidence type="ECO:0000313" key="2">
    <source>
        <dbReference type="Proteomes" id="UP000789405"/>
    </source>
</evidence>
<name>A0A9N9J7P5_9GLOM</name>
<accession>A0A9N9J7P5</accession>
<keyword evidence="2" id="KW-1185">Reference proteome</keyword>
<dbReference type="AlphaFoldDB" id="A0A9N9J7P5"/>
<sequence length="117" mass="13336">DSEKVKLANLTVPIISPKQLVDIAKTLKEQYYFFCEISAKWIQIIPRASAQPGTPLLPTTVKKILEKSESVKKPLSFILPITMQEEVEHTVNFLKEHFNFADISTYIINIPDLPKPQ</sequence>
<comment type="caution">
    <text evidence="1">The sequence shown here is derived from an EMBL/GenBank/DDBJ whole genome shotgun (WGS) entry which is preliminary data.</text>
</comment>